<reference evidence="3" key="2">
    <citation type="submission" date="2020-09" db="EMBL/GenBank/DDBJ databases">
        <authorList>
            <person name="Sun Q."/>
            <person name="Zhou Y."/>
        </authorList>
    </citation>
    <scope>NUCLEOTIDE SEQUENCE</scope>
    <source>
        <strain evidence="3">CGMCC 1.15322</strain>
    </source>
</reference>
<dbReference type="Proteomes" id="UP000620596">
    <property type="component" value="Unassembled WGS sequence"/>
</dbReference>
<dbReference type="InterPro" id="IPR013767">
    <property type="entry name" value="PAS_fold"/>
</dbReference>
<dbReference type="EMBL" id="BMIG01000006">
    <property type="protein sequence ID" value="GGA98634.1"/>
    <property type="molecule type" value="Genomic_DNA"/>
</dbReference>
<dbReference type="GO" id="GO:0006355">
    <property type="term" value="P:regulation of DNA-templated transcription"/>
    <property type="evidence" value="ECO:0007669"/>
    <property type="project" value="InterPro"/>
</dbReference>
<accession>A0A916SFZ9</accession>
<feature type="region of interest" description="Disordered" evidence="1">
    <location>
        <begin position="1"/>
        <end position="23"/>
    </location>
</feature>
<evidence type="ECO:0000256" key="1">
    <source>
        <dbReference type="SAM" id="MobiDB-lite"/>
    </source>
</evidence>
<evidence type="ECO:0000313" key="3">
    <source>
        <dbReference type="EMBL" id="GGA98634.1"/>
    </source>
</evidence>
<protein>
    <recommendedName>
        <fullName evidence="2">PAS domain-containing protein</fullName>
    </recommendedName>
</protein>
<dbReference type="SMART" id="SM00091">
    <property type="entry name" value="PAS"/>
    <property type="match status" value="1"/>
</dbReference>
<proteinExistence type="predicted"/>
<gene>
    <name evidence="3" type="ORF">GCM10011496_19670</name>
</gene>
<feature type="domain" description="PAS" evidence="2">
    <location>
        <begin position="32"/>
        <end position="88"/>
    </location>
</feature>
<dbReference type="Gene3D" id="3.30.450.20">
    <property type="entry name" value="PAS domain"/>
    <property type="match status" value="1"/>
</dbReference>
<dbReference type="Pfam" id="PF00989">
    <property type="entry name" value="PAS"/>
    <property type="match status" value="1"/>
</dbReference>
<dbReference type="SUPFAM" id="SSF55785">
    <property type="entry name" value="PYP-like sensor domain (PAS domain)"/>
    <property type="match status" value="1"/>
</dbReference>
<dbReference type="InterPro" id="IPR000014">
    <property type="entry name" value="PAS"/>
</dbReference>
<evidence type="ECO:0000259" key="2">
    <source>
        <dbReference type="PROSITE" id="PS50112"/>
    </source>
</evidence>
<organism evidence="3 4">
    <name type="scientific">Polaromonas eurypsychrophila</name>
    <dbReference type="NCBI Taxonomy" id="1614635"/>
    <lineage>
        <taxon>Bacteria</taxon>
        <taxon>Pseudomonadati</taxon>
        <taxon>Pseudomonadota</taxon>
        <taxon>Betaproteobacteria</taxon>
        <taxon>Burkholderiales</taxon>
        <taxon>Comamonadaceae</taxon>
        <taxon>Polaromonas</taxon>
    </lineage>
</organism>
<sequence>MPKTHSGDDTAEKQGGPDDVTEFGRQETVLKTGALHSAIFNSANFSSIATDAKGVIQIFNVGAERMLGYTAAEVMNQITPADISDPKELIARAAALSLELGTPITPGSEALVFKASRGIEDIYELTYTASATKSASTRACTTCQSSSARPPTPLSITRNWCATWARTNTS</sequence>
<dbReference type="InterPro" id="IPR035965">
    <property type="entry name" value="PAS-like_dom_sf"/>
</dbReference>
<keyword evidence="4" id="KW-1185">Reference proteome</keyword>
<dbReference type="NCBIfam" id="TIGR00229">
    <property type="entry name" value="sensory_box"/>
    <property type="match status" value="1"/>
</dbReference>
<evidence type="ECO:0000313" key="4">
    <source>
        <dbReference type="Proteomes" id="UP000620596"/>
    </source>
</evidence>
<dbReference type="CDD" id="cd00130">
    <property type="entry name" value="PAS"/>
    <property type="match status" value="1"/>
</dbReference>
<name>A0A916SFZ9_9BURK</name>
<comment type="caution">
    <text evidence="3">The sequence shown here is derived from an EMBL/GenBank/DDBJ whole genome shotgun (WGS) entry which is preliminary data.</text>
</comment>
<feature type="compositionally biased region" description="Basic and acidic residues" evidence="1">
    <location>
        <begin position="1"/>
        <end position="16"/>
    </location>
</feature>
<reference evidence="3" key="1">
    <citation type="journal article" date="2014" name="Int. J. Syst. Evol. Microbiol.">
        <title>Complete genome sequence of Corynebacterium casei LMG S-19264T (=DSM 44701T), isolated from a smear-ripened cheese.</title>
        <authorList>
            <consortium name="US DOE Joint Genome Institute (JGI-PGF)"/>
            <person name="Walter F."/>
            <person name="Albersmeier A."/>
            <person name="Kalinowski J."/>
            <person name="Ruckert C."/>
        </authorList>
    </citation>
    <scope>NUCLEOTIDE SEQUENCE</scope>
    <source>
        <strain evidence="3">CGMCC 1.15322</strain>
    </source>
</reference>
<dbReference type="PROSITE" id="PS50112">
    <property type="entry name" value="PAS"/>
    <property type="match status" value="1"/>
</dbReference>
<dbReference type="AlphaFoldDB" id="A0A916SFZ9"/>